<sequence length="360" mass="40395">MKKRWYWPVLEQALPRPRLRDQADGTPRRPVKSVLVFGRVPNPTFDYYLPTRLNAEGMPPYQVHDIRKLDAGALDPDGAFVVICRYASRPLLRWIETHADKLAGVGLLLDDDINAVISSRDADIAYSLFLWFRALYPLRRLNRHLDILWLSTPQLFQAIGEPKARILPPAPPSSLWERRLQDDGSADGAASQDKVVVAYHATGVHVAEHHFLKPVIRTVLEQRPQAVFEVFAGKKARAIWKDMNRVTVKAPVSWPQYLVYAGRAQVDIMLVPLAPSEANDSRACTKFIDVARLGAAGLFSEGLAYGAEADDAQPRLPYDQAAWIAEIIRLIDNPAERAEGAERIRNKVALMGTTFEPLLP</sequence>
<accession>A0A368NV25</accession>
<proteinExistence type="predicted"/>
<comment type="caution">
    <text evidence="1">The sequence shown here is derived from an EMBL/GenBank/DDBJ whole genome shotgun (WGS) entry which is preliminary data.</text>
</comment>
<dbReference type="AlphaFoldDB" id="A0A368NV25"/>
<evidence type="ECO:0008006" key="3">
    <source>
        <dbReference type="Google" id="ProtNLM"/>
    </source>
</evidence>
<evidence type="ECO:0000313" key="2">
    <source>
        <dbReference type="Proteomes" id="UP000436911"/>
    </source>
</evidence>
<protein>
    <recommendedName>
        <fullName evidence="3">Glycosyltransferase family 1 protein</fullName>
    </recommendedName>
</protein>
<evidence type="ECO:0000313" key="1">
    <source>
        <dbReference type="EMBL" id="KAA3532248.1"/>
    </source>
</evidence>
<reference evidence="1 2" key="1">
    <citation type="submission" date="2018-08" db="EMBL/GenBank/DDBJ databases">
        <title>Genome sequencing of Agrobacterium vitis strain ICMP 10754.</title>
        <authorList>
            <person name="Visnovsky S.B."/>
            <person name="Pitman A.R."/>
        </authorList>
    </citation>
    <scope>NUCLEOTIDE SEQUENCE [LARGE SCALE GENOMIC DNA]</scope>
    <source>
        <strain evidence="1 2">ICMP 10754</strain>
    </source>
</reference>
<gene>
    <name evidence="1" type="ORF">DXT89_02575</name>
</gene>
<dbReference type="OrthoDB" id="7593532at2"/>
<dbReference type="GeneID" id="60682160"/>
<organism evidence="1 2">
    <name type="scientific">Agrobacterium vitis</name>
    <name type="common">Rhizobium vitis</name>
    <dbReference type="NCBI Taxonomy" id="373"/>
    <lineage>
        <taxon>Bacteria</taxon>
        <taxon>Pseudomonadati</taxon>
        <taxon>Pseudomonadota</taxon>
        <taxon>Alphaproteobacteria</taxon>
        <taxon>Hyphomicrobiales</taxon>
        <taxon>Rhizobiaceae</taxon>
        <taxon>Rhizobium/Agrobacterium group</taxon>
        <taxon>Agrobacterium</taxon>
    </lineage>
</organism>
<dbReference type="RefSeq" id="WP_060715876.1">
    <property type="nucleotide sequence ID" value="NZ_CP055265.1"/>
</dbReference>
<dbReference type="Proteomes" id="UP000436911">
    <property type="component" value="Unassembled WGS sequence"/>
</dbReference>
<name>A0A368NV25_AGRVI</name>
<dbReference type="EMBL" id="QUSG01000001">
    <property type="protein sequence ID" value="KAA3532248.1"/>
    <property type="molecule type" value="Genomic_DNA"/>
</dbReference>